<reference evidence="2" key="1">
    <citation type="submission" date="2022-10" db="EMBL/GenBank/DDBJ databases">
        <title>The WGS of Solirubrobacter sp. CPCC 204708.</title>
        <authorList>
            <person name="Jiang Z."/>
        </authorList>
    </citation>
    <scope>NUCLEOTIDE SEQUENCE</scope>
    <source>
        <strain evidence="2">CPCC 204708</strain>
    </source>
</reference>
<comment type="caution">
    <text evidence="2">The sequence shown here is derived from an EMBL/GenBank/DDBJ whole genome shotgun (WGS) entry which is preliminary data.</text>
</comment>
<feature type="transmembrane region" description="Helical" evidence="1">
    <location>
        <begin position="135"/>
        <end position="157"/>
    </location>
</feature>
<accession>A0ABT4RLA9</accession>
<dbReference type="RefSeq" id="WP_202956546.1">
    <property type="nucleotide sequence ID" value="NZ_JAPCID010000023.1"/>
</dbReference>
<sequence length="287" mass="28794">MKKILVVPLIAALVLTLFAWPASRVGPRELPVGVVGPTAPRIEGVEFRRYASAAQARAAIEDREIYGALTSDKVLVATAASPVAAQALTHGATKPVEDVVAAPREANGLAASVLPLVLAGILTGVLAAKARRRVAALFAGAVLAGTAGALVIDSWLGVVEGDFAANAAALSLTVLAIGSLVAGLYALAGHKGAALGALTMVFVGNPLSGVATGPDMIPGGALGQLLPPGAGGSLLRSTGFFDGAAAGEHIAVLAAYVVIGLALLASRQVMNLLKPVDRRVDPLHARL</sequence>
<keyword evidence="3" id="KW-1185">Reference proteome</keyword>
<feature type="transmembrane region" description="Helical" evidence="1">
    <location>
        <begin position="109"/>
        <end position="128"/>
    </location>
</feature>
<evidence type="ECO:0008006" key="4">
    <source>
        <dbReference type="Google" id="ProtNLM"/>
    </source>
</evidence>
<keyword evidence="1" id="KW-1133">Transmembrane helix</keyword>
<dbReference type="Proteomes" id="UP001147700">
    <property type="component" value="Unassembled WGS sequence"/>
</dbReference>
<protein>
    <recommendedName>
        <fullName evidence="4">ABC transporter permease</fullName>
    </recommendedName>
</protein>
<evidence type="ECO:0000313" key="2">
    <source>
        <dbReference type="EMBL" id="MDA0139339.1"/>
    </source>
</evidence>
<gene>
    <name evidence="2" type="ORF">OJ962_17685</name>
</gene>
<name>A0ABT4RLA9_9ACTN</name>
<dbReference type="EMBL" id="JAPCID010000023">
    <property type="protein sequence ID" value="MDA0139339.1"/>
    <property type="molecule type" value="Genomic_DNA"/>
</dbReference>
<feature type="transmembrane region" description="Helical" evidence="1">
    <location>
        <begin position="194"/>
        <end position="212"/>
    </location>
</feature>
<organism evidence="2 3">
    <name type="scientific">Solirubrobacter deserti</name>
    <dbReference type="NCBI Taxonomy" id="2282478"/>
    <lineage>
        <taxon>Bacteria</taxon>
        <taxon>Bacillati</taxon>
        <taxon>Actinomycetota</taxon>
        <taxon>Thermoleophilia</taxon>
        <taxon>Solirubrobacterales</taxon>
        <taxon>Solirubrobacteraceae</taxon>
        <taxon>Solirubrobacter</taxon>
    </lineage>
</organism>
<keyword evidence="1" id="KW-0472">Membrane</keyword>
<proteinExistence type="predicted"/>
<evidence type="ECO:0000256" key="1">
    <source>
        <dbReference type="SAM" id="Phobius"/>
    </source>
</evidence>
<feature type="transmembrane region" description="Helical" evidence="1">
    <location>
        <begin position="163"/>
        <end position="187"/>
    </location>
</feature>
<feature type="transmembrane region" description="Helical" evidence="1">
    <location>
        <begin position="244"/>
        <end position="265"/>
    </location>
</feature>
<evidence type="ECO:0000313" key="3">
    <source>
        <dbReference type="Proteomes" id="UP001147700"/>
    </source>
</evidence>
<keyword evidence="1" id="KW-0812">Transmembrane</keyword>